<reference evidence="5 6" key="1">
    <citation type="submission" date="2024-08" db="EMBL/GenBank/DDBJ databases">
        <title>Whole-genome sequencing of halo(alkali)philic microorganisms from hypersaline lakes.</title>
        <authorList>
            <person name="Sorokin D.Y."/>
            <person name="Merkel A.Y."/>
            <person name="Messina E."/>
            <person name="Yakimov M."/>
        </authorList>
    </citation>
    <scope>NUCLEOTIDE SEQUENCE [LARGE SCALE GENOMIC DNA]</scope>
    <source>
        <strain evidence="5 6">AB-hyl4</strain>
    </source>
</reference>
<dbReference type="PANTHER" id="PTHR30146">
    <property type="entry name" value="LACI-RELATED TRANSCRIPTIONAL REPRESSOR"/>
    <property type="match status" value="1"/>
</dbReference>
<evidence type="ECO:0000259" key="4">
    <source>
        <dbReference type="Pfam" id="PF13377"/>
    </source>
</evidence>
<keyword evidence="2" id="KW-0238">DNA-binding</keyword>
<accession>A0ABV4U704</accession>
<dbReference type="Proteomes" id="UP001575105">
    <property type="component" value="Unassembled WGS sequence"/>
</dbReference>
<dbReference type="SUPFAM" id="SSF53822">
    <property type="entry name" value="Periplasmic binding protein-like I"/>
    <property type="match status" value="1"/>
</dbReference>
<dbReference type="RefSeq" id="WP_425345685.1">
    <property type="nucleotide sequence ID" value="NZ_JBGUBD010000006.1"/>
</dbReference>
<dbReference type="CDD" id="cd06267">
    <property type="entry name" value="PBP1_LacI_sugar_binding-like"/>
    <property type="match status" value="1"/>
</dbReference>
<gene>
    <name evidence="5" type="ORF">ACERK3_10665</name>
</gene>
<evidence type="ECO:0000256" key="3">
    <source>
        <dbReference type="ARBA" id="ARBA00023163"/>
    </source>
</evidence>
<evidence type="ECO:0000313" key="6">
    <source>
        <dbReference type="Proteomes" id="UP001575105"/>
    </source>
</evidence>
<protein>
    <submittedName>
        <fullName evidence="5">Substrate-binding domain-containing protein</fullName>
    </submittedName>
</protein>
<evidence type="ECO:0000256" key="1">
    <source>
        <dbReference type="ARBA" id="ARBA00023015"/>
    </source>
</evidence>
<dbReference type="EMBL" id="JBGUBD010000006">
    <property type="protein sequence ID" value="MFA9478758.1"/>
    <property type="molecule type" value="Genomic_DNA"/>
</dbReference>
<organism evidence="5 6">
    <name type="scientific">Natronomicrosphaera hydrolytica</name>
    <dbReference type="NCBI Taxonomy" id="3242702"/>
    <lineage>
        <taxon>Bacteria</taxon>
        <taxon>Pseudomonadati</taxon>
        <taxon>Planctomycetota</taxon>
        <taxon>Phycisphaerae</taxon>
        <taxon>Phycisphaerales</taxon>
        <taxon>Phycisphaeraceae</taxon>
        <taxon>Natronomicrosphaera</taxon>
    </lineage>
</organism>
<dbReference type="Pfam" id="PF13377">
    <property type="entry name" value="Peripla_BP_3"/>
    <property type="match status" value="1"/>
</dbReference>
<name>A0ABV4U704_9BACT</name>
<dbReference type="Gene3D" id="1.10.10.10">
    <property type="entry name" value="Winged helix-like DNA-binding domain superfamily/Winged helix DNA-binding domain"/>
    <property type="match status" value="1"/>
</dbReference>
<dbReference type="PANTHER" id="PTHR30146:SF109">
    <property type="entry name" value="HTH-TYPE TRANSCRIPTIONAL REGULATOR GALS"/>
    <property type="match status" value="1"/>
</dbReference>
<keyword evidence="3" id="KW-0804">Transcription</keyword>
<dbReference type="InterPro" id="IPR028082">
    <property type="entry name" value="Peripla_BP_I"/>
</dbReference>
<keyword evidence="6" id="KW-1185">Reference proteome</keyword>
<evidence type="ECO:0000256" key="2">
    <source>
        <dbReference type="ARBA" id="ARBA00023125"/>
    </source>
</evidence>
<evidence type="ECO:0000313" key="5">
    <source>
        <dbReference type="EMBL" id="MFA9478758.1"/>
    </source>
</evidence>
<dbReference type="InterPro" id="IPR036388">
    <property type="entry name" value="WH-like_DNA-bd_sf"/>
</dbReference>
<comment type="caution">
    <text evidence="5">The sequence shown here is derived from an EMBL/GenBank/DDBJ whole genome shotgun (WGS) entry which is preliminary data.</text>
</comment>
<feature type="domain" description="Transcriptional regulator LacI/GalR-like sensor" evidence="4">
    <location>
        <begin position="188"/>
        <end position="349"/>
    </location>
</feature>
<dbReference type="InterPro" id="IPR046335">
    <property type="entry name" value="LacI/GalR-like_sensor"/>
</dbReference>
<sequence>MAKRSALEIEIRRDLTRGRYGQVGDPFVSIREMARQKDVSLKTSFLLYETLKAEGWIAREGRGFVIQRIVPLKSNTKKPLLLGCVVPSLDNAYFARLVDHLEEAASRFGANLLVATSHYDFAREQQRLTSLVQHGVNGLLICPRAQAVDEAWYQALKVPCVMIGRRLQQWEVDTIMVNNQPAAQAVAGHLIEQGATRFAYIGQQGIESDERLLGFRAGLLADDLLLEPQDMIQVDHTDHEACEEMVGELLSRRKRGRLGVFCYHDLLATRVLNLCHQRKISVPDQVLIAGFDNLPIARETFPSLTTVRYPIRAMAQMAVEALHAKIQFPGQTSKILRYLEAELIVRGSTAAGLEPQEAGDAGGPHSFLEAPFHVARN</sequence>
<proteinExistence type="predicted"/>
<keyword evidence="1" id="KW-0805">Transcription regulation</keyword>
<dbReference type="Gene3D" id="3.40.50.2300">
    <property type="match status" value="2"/>
</dbReference>